<dbReference type="Gene3D" id="3.40.50.970">
    <property type="match status" value="1"/>
</dbReference>
<dbReference type="Gene3D" id="3.40.50.12470">
    <property type="match status" value="1"/>
</dbReference>
<dbReference type="PANTHER" id="PTHR23152:SF4">
    <property type="entry name" value="2-OXOADIPATE DEHYDROGENASE COMPLEX COMPONENT E1"/>
    <property type="match status" value="1"/>
</dbReference>
<dbReference type="GO" id="GO:0045252">
    <property type="term" value="C:oxoglutarate dehydrogenase complex"/>
    <property type="evidence" value="ECO:0007669"/>
    <property type="project" value="TreeGrafter"/>
</dbReference>
<dbReference type="InterPro" id="IPR001017">
    <property type="entry name" value="DH_E1"/>
</dbReference>
<dbReference type="GO" id="GO:0005829">
    <property type="term" value="C:cytosol"/>
    <property type="evidence" value="ECO:0007669"/>
    <property type="project" value="TreeGrafter"/>
</dbReference>
<dbReference type="InterPro" id="IPR032106">
    <property type="entry name" value="2-oxogl_dehyd_N"/>
</dbReference>
<feature type="domain" description="Transketolase-like pyrimidine-binding" evidence="7">
    <location>
        <begin position="581"/>
        <end position="774"/>
    </location>
</feature>
<evidence type="ECO:0000256" key="4">
    <source>
        <dbReference type="ARBA" id="ARBA00012280"/>
    </source>
</evidence>
<keyword evidence="9" id="KW-1185">Reference proteome</keyword>
<evidence type="ECO:0000256" key="2">
    <source>
        <dbReference type="ARBA" id="ARBA00003906"/>
    </source>
</evidence>
<name>A0A4V3XL96_9BACT</name>
<dbReference type="EMBL" id="SRSF01000003">
    <property type="protein sequence ID" value="THH40013.1"/>
    <property type="molecule type" value="Genomic_DNA"/>
</dbReference>
<dbReference type="GO" id="GO:0004591">
    <property type="term" value="F:oxoglutarate dehydrogenase (succinyl-transferring) activity"/>
    <property type="evidence" value="ECO:0007669"/>
    <property type="project" value="UniProtKB-EC"/>
</dbReference>
<accession>A0A4V3XL96</accession>
<protein>
    <recommendedName>
        <fullName evidence="4">oxoglutarate dehydrogenase (succinyl-transferring)</fullName>
        <ecNumber evidence="4">1.2.4.2</ecNumber>
    </recommendedName>
</protein>
<dbReference type="CDD" id="cd02016">
    <property type="entry name" value="TPP_E1_OGDC_like"/>
    <property type="match status" value="1"/>
</dbReference>
<evidence type="ECO:0000313" key="9">
    <source>
        <dbReference type="Proteomes" id="UP000308528"/>
    </source>
</evidence>
<comment type="function">
    <text evidence="2">E1 component of the 2-oxoglutarate dehydrogenase (OGDH) complex which catalyzes the decarboxylation of 2-oxoglutarate, the first step in the conversion of 2-oxoglutarate to succinyl-CoA and CO(2).</text>
</comment>
<dbReference type="PIRSF" id="PIRSF000157">
    <property type="entry name" value="Oxoglu_dh_E1"/>
    <property type="match status" value="1"/>
</dbReference>
<organism evidence="8 9">
    <name type="scientific">Neolewinella litorea</name>
    <dbReference type="NCBI Taxonomy" id="2562452"/>
    <lineage>
        <taxon>Bacteria</taxon>
        <taxon>Pseudomonadati</taxon>
        <taxon>Bacteroidota</taxon>
        <taxon>Saprospiria</taxon>
        <taxon>Saprospirales</taxon>
        <taxon>Lewinellaceae</taxon>
        <taxon>Neolewinella</taxon>
    </lineage>
</organism>
<dbReference type="NCBIfam" id="NF008907">
    <property type="entry name" value="PRK12270.1"/>
    <property type="match status" value="1"/>
</dbReference>
<dbReference type="Gene3D" id="1.10.287.1150">
    <property type="entry name" value="TPP helical domain"/>
    <property type="match status" value="1"/>
</dbReference>
<evidence type="ECO:0000256" key="6">
    <source>
        <dbReference type="ARBA" id="ARBA00023052"/>
    </source>
</evidence>
<dbReference type="EC" id="1.2.4.2" evidence="4"/>
<dbReference type="InterPro" id="IPR011603">
    <property type="entry name" value="2oxoglutarate_DH_E1"/>
</dbReference>
<dbReference type="Pfam" id="PF00676">
    <property type="entry name" value="E1_dh"/>
    <property type="match status" value="1"/>
</dbReference>
<evidence type="ECO:0000259" key="7">
    <source>
        <dbReference type="SMART" id="SM00861"/>
    </source>
</evidence>
<dbReference type="Proteomes" id="UP000308528">
    <property type="component" value="Unassembled WGS sequence"/>
</dbReference>
<dbReference type="SMART" id="SM00861">
    <property type="entry name" value="Transket_pyr"/>
    <property type="match status" value="1"/>
</dbReference>
<sequence length="924" mass="104731">MSNYSHLANAHPGYIEQLYRQYSQSPDSVDESWRDFFLGFDYATDKTPASGLPTTPSGEIDWEHVKKELSVFALIKAYRMRGHVASNIDPIQEFEDPDAGLELADFELTDADLDTPFRAADQFFMPEGSTLRQIVANLNRIYLGSIGFETDHIFHREKRRWLRERIEKHHPEEAYGLGLDDKRHILETLNDAVGFEDFLKTKYPAQKRFGLEGGEAAIVALNTIIGEAARDGVEEVVIGMAHRGRLNVLANIMGKSYESIFQEFEGVIPDNIKGDGDVKYHMGYSSLIETRVGKPVNVKLAPNPSHLEAVAPVVEGFARAKADVLYANDYDKIVPILVHGDAAVAGQGVVFETAQMSGLEAYTTGGSIHLIINNQIGFTTDYEDARTSIYASGVATVIEAPVFHVNGDDPEAVYYVSKLAMEYRNRFNSDVFIDMLCYRKNGHNEGDDPGYTQPGMYERVKRHPDVRQVYTDRLVARKDVQAKMAKELAKKFKSRLQTVHTKVKNSDLPYSYQPPEKAWSMLNRDHWSYEHFAESPETGVELDKMKKILHHITTLPKGFKPVNKVNRLYNNYEQSVSSDQLDWALGELSAYATLLMEGHNVRMSGQDVRRGTFSHRHAVLKSQDGESIYNRLDGLSDDQGKMRIYNSLLSEYAVLGFEYGYSTASPENLVIWEAQFGDFANGAMTIFDQFISSGESKWGRMTGLTVFLPHGYEGQGPEHSSARLERFLQLCAEFNMVVANVTLPANLFHLLRRQLTWNFRKPLILMSPKSGLRHEMAVSSIGDFGPGTRFQEVIDDPTVTQPEKVKRILFCSGKVYFDLAKHKATESLEEFALVRLEQIFPLPIKQLQEIRERYSNADQYFWVQEESRNAGAWSYISEQFLYNEQLGFETKLDYVGRSATASPATGYKPIHVKEQKRLVEQAFQ</sequence>
<dbReference type="SUPFAM" id="SSF52518">
    <property type="entry name" value="Thiamin diphosphate-binding fold (THDP-binding)"/>
    <property type="match status" value="2"/>
</dbReference>
<proteinExistence type="inferred from homology"/>
<dbReference type="Gene3D" id="3.40.50.11610">
    <property type="entry name" value="Multifunctional 2-oxoglutarate metabolism enzyme, C-terminal domain"/>
    <property type="match status" value="1"/>
</dbReference>
<dbReference type="NCBIfam" id="NF006914">
    <property type="entry name" value="PRK09404.1"/>
    <property type="match status" value="1"/>
</dbReference>
<keyword evidence="6" id="KW-0786">Thiamine pyrophosphate</keyword>
<dbReference type="PANTHER" id="PTHR23152">
    <property type="entry name" value="2-OXOGLUTARATE DEHYDROGENASE"/>
    <property type="match status" value="1"/>
</dbReference>
<keyword evidence="5 8" id="KW-0560">Oxidoreductase</keyword>
<dbReference type="Pfam" id="PF02779">
    <property type="entry name" value="Transket_pyr"/>
    <property type="match status" value="1"/>
</dbReference>
<evidence type="ECO:0000256" key="3">
    <source>
        <dbReference type="ARBA" id="ARBA00006936"/>
    </source>
</evidence>
<dbReference type="Pfam" id="PF16078">
    <property type="entry name" value="2-oxogl_dehyd_N"/>
    <property type="match status" value="1"/>
</dbReference>
<comment type="similarity">
    <text evidence="3">Belongs to the alpha-ketoglutarate dehydrogenase family.</text>
</comment>
<dbReference type="RefSeq" id="WP_136459113.1">
    <property type="nucleotide sequence ID" value="NZ_SRSF01000003.1"/>
</dbReference>
<dbReference type="GO" id="GO:0030976">
    <property type="term" value="F:thiamine pyrophosphate binding"/>
    <property type="evidence" value="ECO:0007669"/>
    <property type="project" value="InterPro"/>
</dbReference>
<evidence type="ECO:0000256" key="5">
    <source>
        <dbReference type="ARBA" id="ARBA00023002"/>
    </source>
</evidence>
<dbReference type="InterPro" id="IPR031717">
    <property type="entry name" value="ODO-1/KGD_C"/>
</dbReference>
<evidence type="ECO:0000313" key="8">
    <source>
        <dbReference type="EMBL" id="THH40013.1"/>
    </source>
</evidence>
<dbReference type="OrthoDB" id="9759785at2"/>
<reference evidence="8 9" key="1">
    <citation type="submission" date="2019-04" db="EMBL/GenBank/DDBJ databases">
        <title>Lewinella litorea sp. nov., isolated from a marine sand.</title>
        <authorList>
            <person name="Yoon J.-H."/>
        </authorList>
    </citation>
    <scope>NUCLEOTIDE SEQUENCE [LARGE SCALE GENOMIC DNA]</scope>
    <source>
        <strain evidence="8 9">HSMS-39</strain>
    </source>
</reference>
<comment type="cofactor">
    <cofactor evidence="1">
        <name>thiamine diphosphate</name>
        <dbReference type="ChEBI" id="CHEBI:58937"/>
    </cofactor>
</comment>
<evidence type="ECO:0000256" key="1">
    <source>
        <dbReference type="ARBA" id="ARBA00001964"/>
    </source>
</evidence>
<dbReference type="Pfam" id="PF16870">
    <property type="entry name" value="OxoGdeHyase_C"/>
    <property type="match status" value="1"/>
</dbReference>
<dbReference type="GO" id="GO:0006099">
    <property type="term" value="P:tricarboxylic acid cycle"/>
    <property type="evidence" value="ECO:0007669"/>
    <property type="project" value="TreeGrafter"/>
</dbReference>
<dbReference type="NCBIfam" id="TIGR00239">
    <property type="entry name" value="2oxo_dh_E1"/>
    <property type="match status" value="1"/>
</dbReference>
<comment type="caution">
    <text evidence="8">The sequence shown here is derived from an EMBL/GenBank/DDBJ whole genome shotgun (WGS) entry which is preliminary data.</text>
</comment>
<dbReference type="AlphaFoldDB" id="A0A4V3XL96"/>
<gene>
    <name evidence="8" type="ORF">E4021_10445</name>
</gene>
<dbReference type="InterPro" id="IPR029061">
    <property type="entry name" value="THDP-binding"/>
</dbReference>
<dbReference type="InterPro" id="IPR042179">
    <property type="entry name" value="KGD_C_sf"/>
</dbReference>
<dbReference type="InterPro" id="IPR005475">
    <property type="entry name" value="Transketolase-like_Pyr-bd"/>
</dbReference>